<proteinExistence type="predicted"/>
<protein>
    <submittedName>
        <fullName evidence="2">Uncharacterized protein</fullName>
    </submittedName>
</protein>
<feature type="region of interest" description="Disordered" evidence="1">
    <location>
        <begin position="34"/>
        <end position="150"/>
    </location>
</feature>
<sequence length="183" mass="20676">MLLASTSRVVALPTELSLLAYSMIHTSAALQANKSFGLKGGDGGKRVKGNYSHQPSRTRFEPKGIRERTSEGKPSSTPERERPTFGRGRDRDASQRTEFKGKFSRDRYDGGERAGSRESWSDGKGRRGEFSQQRSFTKSWSKGGEGKRNHHFREHQDSMLYCYIFSLTQHSSLRATFTNTSCR</sequence>
<feature type="compositionally biased region" description="Basic and acidic residues" evidence="1">
    <location>
        <begin position="78"/>
        <end position="129"/>
    </location>
</feature>
<organism evidence="2 3">
    <name type="scientific">Cristinia sonorae</name>
    <dbReference type="NCBI Taxonomy" id="1940300"/>
    <lineage>
        <taxon>Eukaryota</taxon>
        <taxon>Fungi</taxon>
        <taxon>Dikarya</taxon>
        <taxon>Basidiomycota</taxon>
        <taxon>Agaricomycotina</taxon>
        <taxon>Agaricomycetes</taxon>
        <taxon>Agaricomycetidae</taxon>
        <taxon>Agaricales</taxon>
        <taxon>Pleurotineae</taxon>
        <taxon>Stephanosporaceae</taxon>
        <taxon>Cristinia</taxon>
    </lineage>
</organism>
<reference evidence="2" key="1">
    <citation type="journal article" date="2021" name="New Phytol.">
        <title>Evolutionary innovations through gain and loss of genes in the ectomycorrhizal Boletales.</title>
        <authorList>
            <person name="Wu G."/>
            <person name="Miyauchi S."/>
            <person name="Morin E."/>
            <person name="Kuo A."/>
            <person name="Drula E."/>
            <person name="Varga T."/>
            <person name="Kohler A."/>
            <person name="Feng B."/>
            <person name="Cao Y."/>
            <person name="Lipzen A."/>
            <person name="Daum C."/>
            <person name="Hundley H."/>
            <person name="Pangilinan J."/>
            <person name="Johnson J."/>
            <person name="Barry K."/>
            <person name="LaButti K."/>
            <person name="Ng V."/>
            <person name="Ahrendt S."/>
            <person name="Min B."/>
            <person name="Choi I.G."/>
            <person name="Park H."/>
            <person name="Plett J.M."/>
            <person name="Magnuson J."/>
            <person name="Spatafora J.W."/>
            <person name="Nagy L.G."/>
            <person name="Henrissat B."/>
            <person name="Grigoriev I.V."/>
            <person name="Yang Z.L."/>
            <person name="Xu J."/>
            <person name="Martin F.M."/>
        </authorList>
    </citation>
    <scope>NUCLEOTIDE SEQUENCE</scope>
    <source>
        <strain evidence="2">KKN 215</strain>
    </source>
</reference>
<comment type="caution">
    <text evidence="2">The sequence shown here is derived from an EMBL/GenBank/DDBJ whole genome shotgun (WGS) entry which is preliminary data.</text>
</comment>
<name>A0A8K0UGU8_9AGAR</name>
<dbReference type="EMBL" id="JAEVFJ010000036">
    <property type="protein sequence ID" value="KAH8091413.1"/>
    <property type="molecule type" value="Genomic_DNA"/>
</dbReference>
<accession>A0A8K0UGU8</accession>
<evidence type="ECO:0000256" key="1">
    <source>
        <dbReference type="SAM" id="MobiDB-lite"/>
    </source>
</evidence>
<dbReference type="Proteomes" id="UP000813824">
    <property type="component" value="Unassembled WGS sequence"/>
</dbReference>
<keyword evidence="3" id="KW-1185">Reference proteome</keyword>
<feature type="compositionally biased region" description="Polar residues" evidence="1">
    <location>
        <begin position="130"/>
        <end position="140"/>
    </location>
</feature>
<dbReference type="AlphaFoldDB" id="A0A8K0UGU8"/>
<feature type="compositionally biased region" description="Basic and acidic residues" evidence="1">
    <location>
        <begin position="58"/>
        <end position="71"/>
    </location>
</feature>
<gene>
    <name evidence="2" type="ORF">BXZ70DRAFT_485931</name>
</gene>
<evidence type="ECO:0000313" key="3">
    <source>
        <dbReference type="Proteomes" id="UP000813824"/>
    </source>
</evidence>
<evidence type="ECO:0000313" key="2">
    <source>
        <dbReference type="EMBL" id="KAH8091413.1"/>
    </source>
</evidence>